<evidence type="ECO:0000313" key="2">
    <source>
        <dbReference type="EMBL" id="QLG61263.1"/>
    </source>
</evidence>
<dbReference type="RefSeq" id="WP_179267848.1">
    <property type="nucleotide sequence ID" value="NZ_CP058579.1"/>
</dbReference>
<dbReference type="GeneID" id="56036944"/>
<name>A0A7D5QFA0_9EURY</name>
<dbReference type="KEGG" id="halu:HUG12_05755"/>
<keyword evidence="1" id="KW-1133">Transmembrane helix</keyword>
<evidence type="ECO:0000256" key="1">
    <source>
        <dbReference type="SAM" id="Phobius"/>
    </source>
</evidence>
<keyword evidence="1" id="KW-0472">Membrane</keyword>
<evidence type="ECO:0000313" key="3">
    <source>
        <dbReference type="Proteomes" id="UP000509626"/>
    </source>
</evidence>
<dbReference type="Proteomes" id="UP000509626">
    <property type="component" value="Chromosome"/>
</dbReference>
<dbReference type="OrthoDB" id="201363at2157"/>
<dbReference type="AlphaFoldDB" id="A0A7D5QFA0"/>
<gene>
    <name evidence="2" type="ORF">HUG12_05755</name>
</gene>
<keyword evidence="3" id="KW-1185">Reference proteome</keyword>
<protein>
    <submittedName>
        <fullName evidence="2">Uncharacterized protein</fullName>
    </submittedName>
</protein>
<reference evidence="2 3" key="1">
    <citation type="submission" date="2020-06" db="EMBL/GenBank/DDBJ databases">
        <title>NJ-3-1, isolated from saline soil.</title>
        <authorList>
            <person name="Cui H.L."/>
            <person name="Shi X."/>
        </authorList>
    </citation>
    <scope>NUCLEOTIDE SEQUENCE [LARGE SCALE GENOMIC DNA]</scope>
    <source>
        <strain evidence="2 3">NJ-3-1</strain>
    </source>
</reference>
<keyword evidence="1" id="KW-0812">Transmembrane</keyword>
<organism evidence="2 3">
    <name type="scientific">Halorarum salinum</name>
    <dbReference type="NCBI Taxonomy" id="2743089"/>
    <lineage>
        <taxon>Archaea</taxon>
        <taxon>Methanobacteriati</taxon>
        <taxon>Methanobacteriota</taxon>
        <taxon>Stenosarchaea group</taxon>
        <taxon>Halobacteria</taxon>
        <taxon>Halobacteriales</taxon>
        <taxon>Haloferacaceae</taxon>
        <taxon>Halorarum</taxon>
    </lineage>
</organism>
<feature type="transmembrane region" description="Helical" evidence="1">
    <location>
        <begin position="12"/>
        <end position="30"/>
    </location>
</feature>
<feature type="transmembrane region" description="Helical" evidence="1">
    <location>
        <begin position="42"/>
        <end position="68"/>
    </location>
</feature>
<accession>A0A7D5QFA0</accession>
<proteinExistence type="predicted"/>
<dbReference type="EMBL" id="CP058579">
    <property type="protein sequence ID" value="QLG61263.1"/>
    <property type="molecule type" value="Genomic_DNA"/>
</dbReference>
<sequence>MLRDSFWYPNTARGFGLLVVVVGMVFLHQSEFLGLMDAGTLVFGWLPIQLAFDIGFNLVGVLILYAMYRAAPTPPAAFEPTREER</sequence>